<dbReference type="FunFam" id="3.80.10.10:FF:000413">
    <property type="entry name" value="Inactive leucine-rich repeat receptor-like protein kinase"/>
    <property type="match status" value="1"/>
</dbReference>
<dbReference type="GO" id="GO:0005524">
    <property type="term" value="F:ATP binding"/>
    <property type="evidence" value="ECO:0007669"/>
    <property type="project" value="UniProtKB-UniRule"/>
</dbReference>
<sequence length="975" mass="106012">MKNIQEMGSFFFFFMLSWVLGGFFFSCRAASISLQLNDDVLGLIVFKAGIQDPTSSLSSWSEDDDSPCHWNFVQCDRNSGRVTEVSLDGLSLSGKIGRGLEKLQNLQALSLSNNNFSGTINPELARIESLRRLNLSRNSLSGSIPPSLGNMSSIQVLDFSENSLSGTIPDYVFNNCFSLRFVNLGGNSFEGSLPYTLSKCMFLGGLNLSSNHLQGDPDFVNGIWLLKRLRVLDLSNNGFSGPVPEGVAGLHNLKELHLQGNLFSGSLPLDIGFCIHLMHLDFSNNIFSGALPSSFQSLTSLSYLSLAGNNLMGELPPWIGNMKSLQYLDFSSNGFKGILPDSLGNLKLLSYLSLSHNSLSGSIPESLAKCDRLSEIRFRDNLFNGTMALLPFESLQVLDLSKNDLRGSIPPEIIFCSNLTYFNLSWNSLDSRIPPELGDLHMLSELDLRYSGLHGSIAENLCSSKSLSVLALDGNSLSGPIPQEIGSCSNLYVLSLSNNSLNGSIPSSLLKLQKLEVLNMALNKLSGEIPQELGGLESLVAVNLSYNQLTGRLPSGGIFQSLDQSSLEGNLGICSPILNDQPCKMNTPKPLVLDPNAYDGVAGTIVPDLRNSGKSKRKEFLSVSAIIAISAASLIILGVLVVTLLNVSAQRRAPNNIPIDSLSSGGSKCSNQAMGRLVMFEAGSEDWVNNAQSLLNKASEVGRGAFGTLYKATVGEGRVVAIKRLPSSNLSLSEEDFDNEVRNLARARHPNLVGLKGYYWAPQLQLLISEFVPGGSLHERLFSGKSPSLSWAIRFKIALGVAKSLAHLHHACRPTIVHYGLKPSNVLLDANCIPKLSDYGLVRLFSSLGKRGLSMSPGYMAPELTCGSLCVNEKCDVYSFGVLLLEIVSGRRAVEYREDDMVMLCEDVRSMVERGRGLECVDMKMEEYAEEEVVPLLRLGLVCTSQVPSSRPSMAEVVQILQVIKTPVPERMEVF</sequence>
<dbReference type="OrthoDB" id="676979at2759"/>
<keyword evidence="5" id="KW-0433">Leucine-rich repeat</keyword>
<dbReference type="Pfam" id="PF13855">
    <property type="entry name" value="LRR_8"/>
    <property type="match status" value="1"/>
</dbReference>
<gene>
    <name evidence="20" type="ORF">AMTR_s00089p00108500</name>
</gene>
<dbReference type="Pfam" id="PF00069">
    <property type="entry name" value="Pkinase"/>
    <property type="match status" value="1"/>
</dbReference>
<keyword evidence="7 18" id="KW-0812">Transmembrane</keyword>
<dbReference type="InterPro" id="IPR011009">
    <property type="entry name" value="Kinase-like_dom_sf"/>
</dbReference>
<evidence type="ECO:0000256" key="15">
    <source>
        <dbReference type="ARBA" id="ARBA00023170"/>
    </source>
</evidence>
<evidence type="ECO:0000256" key="14">
    <source>
        <dbReference type="ARBA" id="ARBA00023136"/>
    </source>
</evidence>
<name>W1P2I9_AMBTC</name>
<evidence type="ECO:0000313" key="21">
    <source>
        <dbReference type="Proteomes" id="UP000017836"/>
    </source>
</evidence>
<keyword evidence="10 17" id="KW-0547">Nucleotide-binding</keyword>
<comment type="subcellular location">
    <subcellularLocation>
        <location evidence="1">Membrane</location>
        <topology evidence="1">Single-pass membrane protein</topology>
    </subcellularLocation>
</comment>
<dbReference type="FunFam" id="3.80.10.10:FF:000317">
    <property type="entry name" value="Inactive leucine-rich repeat receptor-like protein kinase"/>
    <property type="match status" value="1"/>
</dbReference>
<keyword evidence="16" id="KW-0325">Glycoprotein</keyword>
<keyword evidence="3" id="KW-0723">Serine/threonine-protein kinase</keyword>
<dbReference type="SUPFAM" id="SSF56112">
    <property type="entry name" value="Protein kinase-like (PK-like)"/>
    <property type="match status" value="1"/>
</dbReference>
<reference evidence="21" key="1">
    <citation type="journal article" date="2013" name="Science">
        <title>The Amborella genome and the evolution of flowering plants.</title>
        <authorList>
            <consortium name="Amborella Genome Project"/>
        </authorList>
    </citation>
    <scope>NUCLEOTIDE SEQUENCE [LARGE SCALE GENOMIC DNA]</scope>
</reference>
<dbReference type="Gene3D" id="3.80.10.10">
    <property type="entry name" value="Ribonuclease Inhibitor"/>
    <property type="match status" value="4"/>
</dbReference>
<dbReference type="Proteomes" id="UP000017836">
    <property type="component" value="Unassembled WGS sequence"/>
</dbReference>
<dbReference type="InterPro" id="IPR017441">
    <property type="entry name" value="Protein_kinase_ATP_BS"/>
</dbReference>
<feature type="binding site" evidence="17">
    <location>
        <position position="723"/>
    </location>
    <ligand>
        <name>ATP</name>
        <dbReference type="ChEBI" id="CHEBI:30616"/>
    </ligand>
</feature>
<evidence type="ECO:0000256" key="5">
    <source>
        <dbReference type="ARBA" id="ARBA00022614"/>
    </source>
</evidence>
<keyword evidence="13 18" id="KW-1133">Transmembrane helix</keyword>
<evidence type="ECO:0000256" key="18">
    <source>
        <dbReference type="SAM" id="Phobius"/>
    </source>
</evidence>
<dbReference type="SMART" id="SM00369">
    <property type="entry name" value="LRR_TYP"/>
    <property type="match status" value="10"/>
</dbReference>
<evidence type="ECO:0000256" key="16">
    <source>
        <dbReference type="ARBA" id="ARBA00023180"/>
    </source>
</evidence>
<dbReference type="SUPFAM" id="SSF52058">
    <property type="entry name" value="L domain-like"/>
    <property type="match status" value="2"/>
</dbReference>
<dbReference type="Pfam" id="PF00560">
    <property type="entry name" value="LRR_1"/>
    <property type="match status" value="5"/>
</dbReference>
<dbReference type="InterPro" id="IPR003591">
    <property type="entry name" value="Leu-rich_rpt_typical-subtyp"/>
</dbReference>
<accession>W1P2I9</accession>
<keyword evidence="15" id="KW-0675">Receptor</keyword>
<dbReference type="InterPro" id="IPR013210">
    <property type="entry name" value="LRR_N_plant-typ"/>
</dbReference>
<evidence type="ECO:0000259" key="19">
    <source>
        <dbReference type="PROSITE" id="PS50011"/>
    </source>
</evidence>
<evidence type="ECO:0000256" key="7">
    <source>
        <dbReference type="ARBA" id="ARBA00022692"/>
    </source>
</evidence>
<evidence type="ECO:0000256" key="8">
    <source>
        <dbReference type="ARBA" id="ARBA00022729"/>
    </source>
</evidence>
<keyword evidence="14 18" id="KW-0472">Membrane</keyword>
<evidence type="ECO:0000256" key="3">
    <source>
        <dbReference type="ARBA" id="ARBA00022527"/>
    </source>
</evidence>
<dbReference type="AlphaFoldDB" id="W1P2I9"/>
<dbReference type="OMA" id="WANRFKI"/>
<keyword evidence="8" id="KW-0732">Signal</keyword>
<dbReference type="Pfam" id="PF08263">
    <property type="entry name" value="LRRNT_2"/>
    <property type="match status" value="1"/>
</dbReference>
<evidence type="ECO:0000256" key="4">
    <source>
        <dbReference type="ARBA" id="ARBA00022553"/>
    </source>
</evidence>
<evidence type="ECO:0000256" key="6">
    <source>
        <dbReference type="ARBA" id="ARBA00022679"/>
    </source>
</evidence>
<dbReference type="InterPro" id="IPR000719">
    <property type="entry name" value="Prot_kinase_dom"/>
</dbReference>
<dbReference type="eggNOG" id="ENOG502QU7G">
    <property type="taxonomic scope" value="Eukaryota"/>
</dbReference>
<dbReference type="Gramene" id="ERN01864">
    <property type="protein sequence ID" value="ERN01864"/>
    <property type="gene ID" value="AMTR_s00089p00108500"/>
</dbReference>
<evidence type="ECO:0000256" key="2">
    <source>
        <dbReference type="ARBA" id="ARBA00012513"/>
    </source>
</evidence>
<evidence type="ECO:0000313" key="20">
    <source>
        <dbReference type="EMBL" id="ERN01864.1"/>
    </source>
</evidence>
<dbReference type="PROSITE" id="PS50011">
    <property type="entry name" value="PROTEIN_KINASE_DOM"/>
    <property type="match status" value="1"/>
</dbReference>
<dbReference type="KEGG" id="atr:18429961"/>
<dbReference type="PANTHER" id="PTHR45974">
    <property type="entry name" value="RECEPTOR-LIKE PROTEIN 55"/>
    <property type="match status" value="1"/>
</dbReference>
<protein>
    <recommendedName>
        <fullName evidence="2">non-specific serine/threonine protein kinase</fullName>
        <ecNumber evidence="2">2.7.11.1</ecNumber>
    </recommendedName>
</protein>
<keyword evidence="11" id="KW-0418">Kinase</keyword>
<dbReference type="Gene3D" id="3.30.200.20">
    <property type="entry name" value="Phosphorylase Kinase, domain 1"/>
    <property type="match status" value="1"/>
</dbReference>
<keyword evidence="12 17" id="KW-0067">ATP-binding</keyword>
<feature type="transmembrane region" description="Helical" evidence="18">
    <location>
        <begin position="620"/>
        <end position="645"/>
    </location>
</feature>
<dbReference type="STRING" id="13333.W1P2I9"/>
<dbReference type="InterPro" id="IPR055414">
    <property type="entry name" value="LRR_R13L4/SHOC2-like"/>
</dbReference>
<organism evidence="20 21">
    <name type="scientific">Amborella trichopoda</name>
    <dbReference type="NCBI Taxonomy" id="13333"/>
    <lineage>
        <taxon>Eukaryota</taxon>
        <taxon>Viridiplantae</taxon>
        <taxon>Streptophyta</taxon>
        <taxon>Embryophyta</taxon>
        <taxon>Tracheophyta</taxon>
        <taxon>Spermatophyta</taxon>
        <taxon>Magnoliopsida</taxon>
        <taxon>Amborellales</taxon>
        <taxon>Amborellaceae</taxon>
        <taxon>Amborella</taxon>
    </lineage>
</organism>
<evidence type="ECO:0000256" key="13">
    <source>
        <dbReference type="ARBA" id="ARBA00022989"/>
    </source>
</evidence>
<dbReference type="PROSITE" id="PS00107">
    <property type="entry name" value="PROTEIN_KINASE_ATP"/>
    <property type="match status" value="1"/>
</dbReference>
<evidence type="ECO:0000256" key="9">
    <source>
        <dbReference type="ARBA" id="ARBA00022737"/>
    </source>
</evidence>
<dbReference type="Gene3D" id="1.10.510.10">
    <property type="entry name" value="Transferase(Phosphotransferase) domain 1"/>
    <property type="match status" value="1"/>
</dbReference>
<evidence type="ECO:0000256" key="10">
    <source>
        <dbReference type="ARBA" id="ARBA00022741"/>
    </source>
</evidence>
<evidence type="ECO:0000256" key="17">
    <source>
        <dbReference type="PROSITE-ProRule" id="PRU10141"/>
    </source>
</evidence>
<dbReference type="PROSITE" id="PS51257">
    <property type="entry name" value="PROKAR_LIPOPROTEIN"/>
    <property type="match status" value="1"/>
</dbReference>
<dbReference type="HOGENOM" id="CLU_000288_22_1_1"/>
<dbReference type="InterPro" id="IPR001611">
    <property type="entry name" value="Leu-rich_rpt"/>
</dbReference>
<evidence type="ECO:0000256" key="12">
    <source>
        <dbReference type="ARBA" id="ARBA00022840"/>
    </source>
</evidence>
<dbReference type="InterPro" id="IPR032675">
    <property type="entry name" value="LRR_dom_sf"/>
</dbReference>
<dbReference type="GO" id="GO:0005886">
    <property type="term" value="C:plasma membrane"/>
    <property type="evidence" value="ECO:0000318"/>
    <property type="project" value="GO_Central"/>
</dbReference>
<keyword evidence="6" id="KW-0808">Transferase</keyword>
<dbReference type="PANTHER" id="PTHR45974:SF277">
    <property type="entry name" value="PROTEIN KINASE DOMAIN-CONTAINING PROTEIN"/>
    <property type="match status" value="1"/>
</dbReference>
<dbReference type="GO" id="GO:0004674">
    <property type="term" value="F:protein serine/threonine kinase activity"/>
    <property type="evidence" value="ECO:0007669"/>
    <property type="project" value="UniProtKB-KW"/>
</dbReference>
<dbReference type="FunFam" id="3.80.10.10:FF:000275">
    <property type="entry name" value="Leucine-rich repeat receptor-like protein kinase"/>
    <property type="match status" value="1"/>
</dbReference>
<dbReference type="EMBL" id="KI394680">
    <property type="protein sequence ID" value="ERN01864.1"/>
    <property type="molecule type" value="Genomic_DNA"/>
</dbReference>
<proteinExistence type="predicted"/>
<evidence type="ECO:0000256" key="11">
    <source>
        <dbReference type="ARBA" id="ARBA00022777"/>
    </source>
</evidence>
<dbReference type="EC" id="2.7.11.1" evidence="2"/>
<feature type="domain" description="Protein kinase" evidence="19">
    <location>
        <begin position="695"/>
        <end position="964"/>
    </location>
</feature>
<keyword evidence="21" id="KW-1185">Reference proteome</keyword>
<dbReference type="FunFam" id="3.80.10.10:FF:000383">
    <property type="entry name" value="Leucine-rich repeat receptor protein kinase EMS1"/>
    <property type="match status" value="1"/>
</dbReference>
<keyword evidence="4" id="KW-0597">Phosphoprotein</keyword>
<keyword evidence="9" id="KW-0677">Repeat</keyword>
<dbReference type="Pfam" id="PF23598">
    <property type="entry name" value="LRR_14"/>
    <property type="match status" value="1"/>
</dbReference>
<evidence type="ECO:0000256" key="1">
    <source>
        <dbReference type="ARBA" id="ARBA00004167"/>
    </source>
</evidence>